<dbReference type="GO" id="GO:0016829">
    <property type="term" value="F:lyase activity"/>
    <property type="evidence" value="ECO:0007669"/>
    <property type="project" value="UniProtKB-KW"/>
</dbReference>
<dbReference type="Gene3D" id="1.50.10.100">
    <property type="entry name" value="Chondroitin AC/alginate lyase"/>
    <property type="match status" value="1"/>
</dbReference>
<proteinExistence type="predicted"/>
<dbReference type="EMBL" id="FZOU01000001">
    <property type="protein sequence ID" value="SNS21958.1"/>
    <property type="molecule type" value="Genomic_DNA"/>
</dbReference>
<keyword evidence="5" id="KW-1185">Reference proteome</keyword>
<dbReference type="Proteomes" id="UP000198356">
    <property type="component" value="Unassembled WGS sequence"/>
</dbReference>
<dbReference type="SUPFAM" id="SSF48230">
    <property type="entry name" value="Chondroitin AC/alginate lyase"/>
    <property type="match status" value="1"/>
</dbReference>
<dbReference type="AlphaFoldDB" id="A0A239CQB4"/>
<accession>A0A239CQB4</accession>
<sequence length="337" mass="37201">MPAWAQNFAIVSPATAASLKAQRGTPEAGKIVRDAEAALKQTPHPMERVHTEGTLPGKGIHDESAAAEKDWPLTLNLAFAYRLTGDKRYLAQTAKFLDAWATVYKPSRNPIDETNFGNLVLALDLTRADLPPEVAEHTAALFRAMALQYLDWLDANHDKDHENWSSHRVKLAVLGAYVSGDKALIERATAAYSRQVKVNIHPDGSVNDFYKRDALHYVVYDLEPLTTAALAAKAHGQDWFHTAATGSPSVEMGVDWLLPYATGTKTHEEFVHSTVAFDAARDKAGEKGYSGPWDPKTSVELMGLAAWMDPKYRPELEKVEANTGVKAYPWLRLLVGR</sequence>
<organism evidence="4 5">
    <name type="scientific">Granulicella rosea</name>
    <dbReference type="NCBI Taxonomy" id="474952"/>
    <lineage>
        <taxon>Bacteria</taxon>
        <taxon>Pseudomonadati</taxon>
        <taxon>Acidobacteriota</taxon>
        <taxon>Terriglobia</taxon>
        <taxon>Terriglobales</taxon>
        <taxon>Acidobacteriaceae</taxon>
        <taxon>Granulicella</taxon>
    </lineage>
</organism>
<keyword evidence="2 4" id="KW-0456">Lyase</keyword>
<dbReference type="Pfam" id="PF05426">
    <property type="entry name" value="Alginate_lyase"/>
    <property type="match status" value="1"/>
</dbReference>
<reference evidence="4 5" key="1">
    <citation type="submission" date="2017-06" db="EMBL/GenBank/DDBJ databases">
        <authorList>
            <person name="Kim H.J."/>
            <person name="Triplett B.A."/>
        </authorList>
    </citation>
    <scope>NUCLEOTIDE SEQUENCE [LARGE SCALE GENOMIC DNA]</scope>
    <source>
        <strain evidence="4 5">DSM 18704</strain>
    </source>
</reference>
<gene>
    <name evidence="4" type="ORF">SAMN05421770_10137</name>
</gene>
<dbReference type="InterPro" id="IPR008397">
    <property type="entry name" value="Alginate_lyase_dom"/>
</dbReference>
<evidence type="ECO:0000256" key="2">
    <source>
        <dbReference type="ARBA" id="ARBA00023239"/>
    </source>
</evidence>
<evidence type="ECO:0000313" key="5">
    <source>
        <dbReference type="Proteomes" id="UP000198356"/>
    </source>
</evidence>
<evidence type="ECO:0000259" key="3">
    <source>
        <dbReference type="Pfam" id="PF05426"/>
    </source>
</evidence>
<feature type="domain" description="Alginate lyase" evidence="3">
    <location>
        <begin position="26"/>
        <end position="266"/>
    </location>
</feature>
<protein>
    <submittedName>
        <fullName evidence="4">Alginate lyase</fullName>
    </submittedName>
</protein>
<evidence type="ECO:0000313" key="4">
    <source>
        <dbReference type="EMBL" id="SNS21958.1"/>
    </source>
</evidence>
<keyword evidence="1" id="KW-0732">Signal</keyword>
<name>A0A239CQB4_9BACT</name>
<dbReference type="GO" id="GO:0042597">
    <property type="term" value="C:periplasmic space"/>
    <property type="evidence" value="ECO:0007669"/>
    <property type="project" value="InterPro"/>
</dbReference>
<dbReference type="InterPro" id="IPR008929">
    <property type="entry name" value="Chondroitin_lyas"/>
</dbReference>
<evidence type="ECO:0000256" key="1">
    <source>
        <dbReference type="ARBA" id="ARBA00022729"/>
    </source>
</evidence>